<name>A0A832GZP2_9CYAN</name>
<sequence length="496" mass="57098">MSIEDEGRIADAFQEAADLLISLGNRPDLRQVWATGWGIWRDLSAPVLPFHLLWEQFLEGALKRLEAAAERCGEPKALVLYRILQSLSMRFQKLSRNPFVEWLEKLDSKTTIAIADTSRLDALKDFLLSRCRTSAPRILTVRDLQGQVGTHLVVIGQPKASHRSLLQTCFFQKVDVLLWAVLAGRAEHWWSGLEIDSRAWHNRTWRSLTQQGFFGRYDYSYRTRPVEVEHEGTARLNRGVDISRLEEQFSHLSHSSLDSGFSNSTSNGLNTHYCVTFERNFQIRVAVNSEFLVLIRKQAQVVSVKELAAGTSVVLFEGMNRDELFAQKAGLLEETRANWLYRSLLDAWRELVKEKVQQLGYLSISRQIHRESGFDISEAAIQTWLNGDDLLTLPRLKEHFLWFIPPLARTGFEEFWNTANDLRKARRQLGRVISECAQEGWRDRDADDIVFQYQQIFITVGELRDAMQILQVFQPPELISHPPAYPINRLFRNGAS</sequence>
<gene>
    <name evidence="1" type="ORF">ENR47_01755</name>
</gene>
<accession>A0A832GZP2</accession>
<proteinExistence type="predicted"/>
<evidence type="ECO:0000313" key="1">
    <source>
        <dbReference type="EMBL" id="HGW92999.1"/>
    </source>
</evidence>
<reference evidence="1" key="1">
    <citation type="journal article" date="2020" name="mSystems">
        <title>Genome- and Community-Level Interaction Insights into Carbon Utilization and Element Cycling Functions of Hydrothermarchaeota in Hydrothermal Sediment.</title>
        <authorList>
            <person name="Zhou Z."/>
            <person name="Liu Y."/>
            <person name="Xu W."/>
            <person name="Pan J."/>
            <person name="Luo Z.H."/>
            <person name="Li M."/>
        </authorList>
    </citation>
    <scope>NUCLEOTIDE SEQUENCE [LARGE SCALE GENOMIC DNA]</scope>
    <source>
        <strain evidence="1">SpSt-402</strain>
    </source>
</reference>
<dbReference type="EMBL" id="DSRD01000114">
    <property type="protein sequence ID" value="HGW92999.1"/>
    <property type="molecule type" value="Genomic_DNA"/>
</dbReference>
<organism evidence="1">
    <name type="scientific">Oscillatoriales cyanobacterium SpSt-402</name>
    <dbReference type="NCBI Taxonomy" id="2282168"/>
    <lineage>
        <taxon>Bacteria</taxon>
        <taxon>Bacillati</taxon>
        <taxon>Cyanobacteriota</taxon>
        <taxon>Cyanophyceae</taxon>
        <taxon>Oscillatoriophycideae</taxon>
        <taxon>Oscillatoriales</taxon>
    </lineage>
</organism>
<protein>
    <submittedName>
        <fullName evidence="1">Uncharacterized protein</fullName>
    </submittedName>
</protein>
<comment type="caution">
    <text evidence="1">The sequence shown here is derived from an EMBL/GenBank/DDBJ whole genome shotgun (WGS) entry which is preliminary data.</text>
</comment>
<dbReference type="AlphaFoldDB" id="A0A832GZP2"/>